<dbReference type="EMBL" id="JAVYJV010000024">
    <property type="protein sequence ID" value="KAK4338155.1"/>
    <property type="molecule type" value="Genomic_DNA"/>
</dbReference>
<dbReference type="Proteomes" id="UP001291623">
    <property type="component" value="Unassembled WGS sequence"/>
</dbReference>
<proteinExistence type="predicted"/>
<evidence type="ECO:0000313" key="1">
    <source>
        <dbReference type="EMBL" id="KAK4338155.1"/>
    </source>
</evidence>
<keyword evidence="2" id="KW-1185">Reference proteome</keyword>
<dbReference type="PANTHER" id="PTHR47926:SF481">
    <property type="entry name" value="TETRATRICOPEPTIDE-LIKE HELICAL DOMAIN SUPERFAMILY"/>
    <property type="match status" value="1"/>
</dbReference>
<protein>
    <submittedName>
        <fullName evidence="1">Uncharacterized protein</fullName>
    </submittedName>
</protein>
<reference evidence="1" key="1">
    <citation type="submission" date="2023-12" db="EMBL/GenBank/DDBJ databases">
        <title>Genome assembly of Anisodus tanguticus.</title>
        <authorList>
            <person name="Wang Y.-J."/>
        </authorList>
    </citation>
    <scope>NUCLEOTIDE SEQUENCE</scope>
    <source>
        <strain evidence="1">KB-2021</strain>
        <tissue evidence="1">Leaf</tissue>
    </source>
</reference>
<dbReference type="InterPro" id="IPR046960">
    <property type="entry name" value="PPR_At4g14850-like_plant"/>
</dbReference>
<dbReference type="GO" id="GO:0003723">
    <property type="term" value="F:RNA binding"/>
    <property type="evidence" value="ECO:0007669"/>
    <property type="project" value="InterPro"/>
</dbReference>
<name>A0AAE1UUV1_9SOLA</name>
<evidence type="ECO:0000313" key="2">
    <source>
        <dbReference type="Proteomes" id="UP001291623"/>
    </source>
</evidence>
<dbReference type="GO" id="GO:0009451">
    <property type="term" value="P:RNA modification"/>
    <property type="evidence" value="ECO:0007669"/>
    <property type="project" value="InterPro"/>
</dbReference>
<dbReference type="AlphaFoldDB" id="A0AAE1UUV1"/>
<gene>
    <name evidence="1" type="ORF">RND71_042642</name>
</gene>
<accession>A0AAE1UUV1</accession>
<organism evidence="1 2">
    <name type="scientific">Anisodus tanguticus</name>
    <dbReference type="NCBI Taxonomy" id="243964"/>
    <lineage>
        <taxon>Eukaryota</taxon>
        <taxon>Viridiplantae</taxon>
        <taxon>Streptophyta</taxon>
        <taxon>Embryophyta</taxon>
        <taxon>Tracheophyta</taxon>
        <taxon>Spermatophyta</taxon>
        <taxon>Magnoliopsida</taxon>
        <taxon>eudicotyledons</taxon>
        <taxon>Gunneridae</taxon>
        <taxon>Pentapetalae</taxon>
        <taxon>asterids</taxon>
        <taxon>lamiids</taxon>
        <taxon>Solanales</taxon>
        <taxon>Solanaceae</taxon>
        <taxon>Solanoideae</taxon>
        <taxon>Hyoscyameae</taxon>
        <taxon>Anisodus</taxon>
    </lineage>
</organism>
<sequence>MGVATLDMRLHCTAALGYGRRGARRAPALACNYHGDLQLGKKVTRILFSLEPENVGYHLALSNIYNATRSWKEAGELGDIVHIKGLKKSDAYSLNDVASCTDAKKSDAYS</sequence>
<dbReference type="PANTHER" id="PTHR47926">
    <property type="entry name" value="PENTATRICOPEPTIDE REPEAT-CONTAINING PROTEIN"/>
    <property type="match status" value="1"/>
</dbReference>
<comment type="caution">
    <text evidence="1">The sequence shown here is derived from an EMBL/GenBank/DDBJ whole genome shotgun (WGS) entry which is preliminary data.</text>
</comment>